<feature type="domain" description="Capsule synthesis protein CapA" evidence="2">
    <location>
        <begin position="6"/>
        <end position="240"/>
    </location>
</feature>
<dbReference type="SUPFAM" id="SSF56300">
    <property type="entry name" value="Metallo-dependent phosphatases"/>
    <property type="match status" value="1"/>
</dbReference>
<dbReference type="InterPro" id="IPR019079">
    <property type="entry name" value="Capsule_synth_CapA"/>
</dbReference>
<protein>
    <submittedName>
        <fullName evidence="3">CapA family protein</fullName>
    </submittedName>
</protein>
<dbReference type="CDD" id="cd07381">
    <property type="entry name" value="MPP_CapA"/>
    <property type="match status" value="1"/>
</dbReference>
<dbReference type="SMART" id="SM00854">
    <property type="entry name" value="PGA_cap"/>
    <property type="match status" value="1"/>
</dbReference>
<comment type="similarity">
    <text evidence="1">Belongs to the CapA family.</text>
</comment>
<dbReference type="Proteomes" id="UP000321291">
    <property type="component" value="Chromosome"/>
</dbReference>
<dbReference type="InterPro" id="IPR052169">
    <property type="entry name" value="CW_Biosynth-Accessory"/>
</dbReference>
<dbReference type="Gene3D" id="3.60.21.10">
    <property type="match status" value="1"/>
</dbReference>
<dbReference type="OrthoDB" id="9810906at2"/>
<evidence type="ECO:0000313" key="3">
    <source>
        <dbReference type="EMBL" id="QEC73958.1"/>
    </source>
</evidence>
<evidence type="ECO:0000256" key="1">
    <source>
        <dbReference type="ARBA" id="ARBA00005662"/>
    </source>
</evidence>
<name>A0A5B8VUW5_9BACT</name>
<dbReference type="RefSeq" id="WP_146787379.1">
    <property type="nucleotide sequence ID" value="NZ_CP042434.1"/>
</dbReference>
<dbReference type="EMBL" id="CP042434">
    <property type="protein sequence ID" value="QEC73958.1"/>
    <property type="molecule type" value="Genomic_DNA"/>
</dbReference>
<keyword evidence="4" id="KW-1185">Reference proteome</keyword>
<dbReference type="InterPro" id="IPR029052">
    <property type="entry name" value="Metallo-depent_PP-like"/>
</dbReference>
<sequence length="376" mass="42984">MNNVINLTISGDLVPNGRLLKADDFESLANIVFAQIDPFLIGNDLNIVNLECPLTESNKSIVKTGPLLKAPLSAINLLKNRFNLVTLANNHILDYGIDGLQDTINMCENHNIEFVGAGVQCPENIFYFEKNGFKLGIINICENEFSTVEGGKVGANGLDLIRNTRLINEAKDKADFLILIFHGGNEYFEYPNPRMVDNCRFFIEQGVDLIVCHHQHCFSGFEKYCNGMIFYGIGNFLFDNANKREQEWNYGYSLKVGIKNDKSFDFEIIPFNQCDKAAIIKLLDDTELANFNLKLTELNNVIKDTVLLKQKWLCFVKSKTRLYTDFLVMPYNPFLYSLKNKFKIKIGIGKMKRLLLKNLIRCESHRDVLLEILKKH</sequence>
<dbReference type="Pfam" id="PF09587">
    <property type="entry name" value="PGA_cap"/>
    <property type="match status" value="1"/>
</dbReference>
<evidence type="ECO:0000259" key="2">
    <source>
        <dbReference type="SMART" id="SM00854"/>
    </source>
</evidence>
<reference evidence="3 4" key="1">
    <citation type="journal article" date="2017" name="Int. J. Syst. Evol. Microbiol.">
        <title>Arachidicoccus ginsenosidivorans sp. nov., with ginsenoside-converting activity isolated from ginseng cultivating soil.</title>
        <authorList>
            <person name="Siddiqi M.Z."/>
            <person name="Aslam Z."/>
            <person name="Im W.T."/>
        </authorList>
    </citation>
    <scope>NUCLEOTIDE SEQUENCE [LARGE SCALE GENOMIC DNA]</scope>
    <source>
        <strain evidence="3 4">Gsoil 809</strain>
    </source>
</reference>
<dbReference type="PANTHER" id="PTHR33393">
    <property type="entry name" value="POLYGLUTAMINE SYNTHESIS ACCESSORY PROTEIN RV0574C-RELATED"/>
    <property type="match status" value="1"/>
</dbReference>
<organism evidence="3 4">
    <name type="scientific">Arachidicoccus ginsenosidivorans</name>
    <dbReference type="NCBI Taxonomy" id="496057"/>
    <lineage>
        <taxon>Bacteria</taxon>
        <taxon>Pseudomonadati</taxon>
        <taxon>Bacteroidota</taxon>
        <taxon>Chitinophagia</taxon>
        <taxon>Chitinophagales</taxon>
        <taxon>Chitinophagaceae</taxon>
        <taxon>Arachidicoccus</taxon>
    </lineage>
</organism>
<evidence type="ECO:0000313" key="4">
    <source>
        <dbReference type="Proteomes" id="UP000321291"/>
    </source>
</evidence>
<proteinExistence type="inferred from homology"/>
<dbReference type="KEGG" id="agi:FSB73_22085"/>
<gene>
    <name evidence="3" type="ORF">FSB73_22085</name>
</gene>
<accession>A0A5B8VUW5</accession>
<dbReference type="PANTHER" id="PTHR33393:SF11">
    <property type="entry name" value="POLYGLUTAMINE SYNTHESIS ACCESSORY PROTEIN RV0574C-RELATED"/>
    <property type="match status" value="1"/>
</dbReference>
<dbReference type="AlphaFoldDB" id="A0A5B8VUW5"/>